<dbReference type="SUPFAM" id="SSF55874">
    <property type="entry name" value="ATPase domain of HSP90 chaperone/DNA topoisomerase II/histidine kinase"/>
    <property type="match status" value="1"/>
</dbReference>
<proteinExistence type="predicted"/>
<accession>A0ABX6P9H1</accession>
<evidence type="ECO:0000259" key="5">
    <source>
        <dbReference type="PROSITE" id="PS50109"/>
    </source>
</evidence>
<feature type="compositionally biased region" description="Low complexity" evidence="3">
    <location>
        <begin position="323"/>
        <end position="334"/>
    </location>
</feature>
<organism evidence="6 7">
    <name type="scientific">Ramlibacter terrae</name>
    <dbReference type="NCBI Taxonomy" id="2732511"/>
    <lineage>
        <taxon>Bacteria</taxon>
        <taxon>Pseudomonadati</taxon>
        <taxon>Pseudomonadota</taxon>
        <taxon>Betaproteobacteria</taxon>
        <taxon>Burkholderiales</taxon>
        <taxon>Comamonadaceae</taxon>
        <taxon>Ramlibacter</taxon>
    </lineage>
</organism>
<protein>
    <recommendedName>
        <fullName evidence="2">histidine kinase</fullName>
        <ecNumber evidence="2">2.7.13.3</ecNumber>
    </recommendedName>
</protein>
<evidence type="ECO:0000313" key="6">
    <source>
        <dbReference type="EMBL" id="QJW85591.1"/>
    </source>
</evidence>
<dbReference type="Proteomes" id="UP000500826">
    <property type="component" value="Chromosome"/>
</dbReference>
<feature type="region of interest" description="Disordered" evidence="3">
    <location>
        <begin position="256"/>
        <end position="382"/>
    </location>
</feature>
<feature type="transmembrane region" description="Helical" evidence="4">
    <location>
        <begin position="197"/>
        <end position="218"/>
    </location>
</feature>
<dbReference type="Gene3D" id="3.30.565.10">
    <property type="entry name" value="Histidine kinase-like ATPase, C-terminal domain"/>
    <property type="match status" value="1"/>
</dbReference>
<feature type="compositionally biased region" description="Basic and acidic residues" evidence="3">
    <location>
        <begin position="350"/>
        <end position="365"/>
    </location>
</feature>
<dbReference type="EMBL" id="CP053418">
    <property type="protein sequence ID" value="QJW85591.1"/>
    <property type="molecule type" value="Genomic_DNA"/>
</dbReference>
<dbReference type="InterPro" id="IPR005467">
    <property type="entry name" value="His_kinase_dom"/>
</dbReference>
<evidence type="ECO:0000256" key="2">
    <source>
        <dbReference type="ARBA" id="ARBA00012438"/>
    </source>
</evidence>
<dbReference type="InterPro" id="IPR003594">
    <property type="entry name" value="HATPase_dom"/>
</dbReference>
<dbReference type="Pfam" id="PF02518">
    <property type="entry name" value="HATPase_c"/>
    <property type="match status" value="1"/>
</dbReference>
<evidence type="ECO:0000256" key="1">
    <source>
        <dbReference type="ARBA" id="ARBA00000085"/>
    </source>
</evidence>
<comment type="catalytic activity">
    <reaction evidence="1">
        <text>ATP + protein L-histidine = ADP + protein N-phospho-L-histidine.</text>
        <dbReference type="EC" id="2.7.13.3"/>
    </reaction>
</comment>
<dbReference type="PANTHER" id="PTHR43065">
    <property type="entry name" value="SENSOR HISTIDINE KINASE"/>
    <property type="match status" value="1"/>
</dbReference>
<keyword evidence="4" id="KW-0472">Membrane</keyword>
<keyword evidence="4" id="KW-0812">Transmembrane</keyword>
<evidence type="ECO:0000256" key="4">
    <source>
        <dbReference type="SAM" id="Phobius"/>
    </source>
</evidence>
<name>A0ABX6P9H1_9BURK</name>
<keyword evidence="4" id="KW-1133">Transmembrane helix</keyword>
<dbReference type="PROSITE" id="PS50109">
    <property type="entry name" value="HIS_KIN"/>
    <property type="match status" value="1"/>
</dbReference>
<keyword evidence="7" id="KW-1185">Reference proteome</keyword>
<sequence length="454" mass="48614">MATAAVQPPRPFSLRRRFAITSLAVILLIALGLGAPVSHLLTERMLRREAEVSMDFIRHLLVTDDSLGFFEHPEDPELRRRFLRAMGQLAQTEPIRANAFDRSGRVLWSTQAELIGRRDQDNDELREALAGELAVESGALRGFSRDKQEHAGLSDSTHYYVESYIPVRAAGSGAVVGVIELYRVPVQLSASIREGLLQLWLACAASGVALFLGLNGIVRRADRVMREQQARIAESQALASAVELAGAVAHNLRNPGIDPHHGGDAGGGCARRRGVGVQGRHHRLGGPRQPLDHRAGPRLQRRPVAAGERRHHAALARLPGGSAARDAAPGRHPGAAGGRGAAGARQRRHAAADPAERSGERDRSHAAGRTGAHRPEARDGCLHTTLDDAGSGIGEEARHALFRPFFSTKSGGTGIGPALARKTLADWDGSIDLRSREGIGSRLSIALPLASKEA</sequence>
<evidence type="ECO:0000256" key="3">
    <source>
        <dbReference type="SAM" id="MobiDB-lite"/>
    </source>
</evidence>
<dbReference type="EC" id="2.7.13.3" evidence="2"/>
<reference evidence="6 7" key="1">
    <citation type="submission" date="2020-05" db="EMBL/GenBank/DDBJ databases">
        <title>Ramlibacter rhizophilus sp. nov., isolated from rhizosphere soil of national flower Mugunghwa from South Korea.</title>
        <authorList>
            <person name="Zheng-Fei Y."/>
            <person name="Huan T."/>
        </authorList>
    </citation>
    <scope>NUCLEOTIDE SEQUENCE [LARGE SCALE GENOMIC DNA]</scope>
    <source>
        <strain evidence="6 7">H242</strain>
    </source>
</reference>
<dbReference type="InterPro" id="IPR004358">
    <property type="entry name" value="Sig_transdc_His_kin-like_C"/>
</dbReference>
<evidence type="ECO:0000313" key="7">
    <source>
        <dbReference type="Proteomes" id="UP000500826"/>
    </source>
</evidence>
<feature type="compositionally biased region" description="Basic residues" evidence="3">
    <location>
        <begin position="270"/>
        <end position="285"/>
    </location>
</feature>
<feature type="domain" description="Histidine kinase" evidence="5">
    <location>
        <begin position="382"/>
        <end position="451"/>
    </location>
</feature>
<dbReference type="PRINTS" id="PR00344">
    <property type="entry name" value="BCTRLSENSOR"/>
</dbReference>
<gene>
    <name evidence="6" type="ORF">HK414_26900</name>
</gene>
<dbReference type="InterPro" id="IPR036890">
    <property type="entry name" value="HATPase_C_sf"/>
</dbReference>